<dbReference type="SMART" id="SM00184">
    <property type="entry name" value="RING"/>
    <property type="match status" value="1"/>
</dbReference>
<dbReference type="PANTHER" id="PTHR21319:SF53">
    <property type="entry name" value="RING FINGER AND CHY ZINC FINGER DOMAIN-CONTAINING PROTEIN 1"/>
    <property type="match status" value="1"/>
</dbReference>
<feature type="domain" description="RING-type" evidence="5">
    <location>
        <begin position="176"/>
        <end position="218"/>
    </location>
</feature>
<name>A0A1V0SIH0_9VIRU</name>
<dbReference type="GO" id="GO:0016567">
    <property type="term" value="P:protein ubiquitination"/>
    <property type="evidence" value="ECO:0007669"/>
    <property type="project" value="TreeGrafter"/>
</dbReference>
<evidence type="ECO:0000256" key="4">
    <source>
        <dbReference type="PROSITE-ProRule" id="PRU00175"/>
    </source>
</evidence>
<dbReference type="InterPro" id="IPR039512">
    <property type="entry name" value="RCHY1_zinc-ribbon"/>
</dbReference>
<dbReference type="InterPro" id="IPR013083">
    <property type="entry name" value="Znf_RING/FYVE/PHD"/>
</dbReference>
<dbReference type="InterPro" id="IPR001841">
    <property type="entry name" value="Znf_RING"/>
</dbReference>
<feature type="domain" description="CHY-type" evidence="6">
    <location>
        <begin position="39"/>
        <end position="115"/>
    </location>
</feature>
<evidence type="ECO:0000259" key="6">
    <source>
        <dbReference type="PROSITE" id="PS51266"/>
    </source>
</evidence>
<dbReference type="InterPro" id="IPR008913">
    <property type="entry name" value="Znf_CHY"/>
</dbReference>
<proteinExistence type="predicted"/>
<dbReference type="PANTHER" id="PTHR21319">
    <property type="entry name" value="RING FINGER AND CHY ZINC FINGER DOMAIN-CONTAINING PROTEIN 1"/>
    <property type="match status" value="1"/>
</dbReference>
<dbReference type="PROSITE" id="PS50089">
    <property type="entry name" value="ZF_RING_2"/>
    <property type="match status" value="1"/>
</dbReference>
<sequence length="282" mass="33118">MESFFNNLQNMDISVLQNVINTVIEDNDTELQNQEIEEVPTNIYGCEHYLRRCKIVSPCCQMVYPCRICHDEIEYVYQTDEKIKHKINRYDIKEVICTNCNKQQSVKQYCEDCNTCFGLYYCDICHLFDDIDKGQYHCYDCGFCRIKKDNFKHCKNCDMCVNTKEHKCIVLKESLCPICMTDMFTSTTSITQMLCGHYIHMKCYYELLNATYKCPICSISIVNTDEINKMIDLEVQSMTMPPEYKDIKVKILCNDCHKESNVAFHIAALKCEHCQGYNTRKI</sequence>
<dbReference type="SUPFAM" id="SSF161219">
    <property type="entry name" value="CHY zinc finger-like"/>
    <property type="match status" value="1"/>
</dbReference>
<evidence type="ECO:0000256" key="2">
    <source>
        <dbReference type="ARBA" id="ARBA00022771"/>
    </source>
</evidence>
<dbReference type="PROSITE" id="PS51266">
    <property type="entry name" value="ZF_CHY"/>
    <property type="match status" value="1"/>
</dbReference>
<dbReference type="SUPFAM" id="SSF57850">
    <property type="entry name" value="RING/U-box"/>
    <property type="match status" value="1"/>
</dbReference>
<dbReference type="SUPFAM" id="SSF161245">
    <property type="entry name" value="Zinc hairpin stack"/>
    <property type="match status" value="1"/>
</dbReference>
<evidence type="ECO:0000256" key="3">
    <source>
        <dbReference type="ARBA" id="ARBA00022833"/>
    </source>
</evidence>
<accession>A0A1V0SIH0</accession>
<dbReference type="PROSITE" id="PS50216">
    <property type="entry name" value="DHHC"/>
    <property type="match status" value="1"/>
</dbReference>
<keyword evidence="1" id="KW-0479">Metal-binding</keyword>
<dbReference type="Pfam" id="PF13639">
    <property type="entry name" value="zf-RING_2"/>
    <property type="match status" value="1"/>
</dbReference>
<dbReference type="Gene3D" id="3.30.40.10">
    <property type="entry name" value="Zinc/RING finger domain, C3HC4 (zinc finger)"/>
    <property type="match status" value="1"/>
</dbReference>
<dbReference type="GO" id="GO:0008270">
    <property type="term" value="F:zinc ion binding"/>
    <property type="evidence" value="ECO:0007669"/>
    <property type="project" value="UniProtKB-KW"/>
</dbReference>
<evidence type="ECO:0000256" key="1">
    <source>
        <dbReference type="ARBA" id="ARBA00022723"/>
    </source>
</evidence>
<dbReference type="Pfam" id="PF05495">
    <property type="entry name" value="zf-CHY"/>
    <property type="match status" value="1"/>
</dbReference>
<dbReference type="Pfam" id="PF14599">
    <property type="entry name" value="zinc_ribbon_6"/>
    <property type="match status" value="1"/>
</dbReference>
<dbReference type="EMBL" id="KY684108">
    <property type="protein sequence ID" value="ARF11515.1"/>
    <property type="molecule type" value="Genomic_DNA"/>
</dbReference>
<evidence type="ECO:0000259" key="5">
    <source>
        <dbReference type="PROSITE" id="PS50089"/>
    </source>
</evidence>
<keyword evidence="3" id="KW-0862">Zinc</keyword>
<feature type="domain" description="CTCHY-type" evidence="7">
    <location>
        <begin position="117"/>
        <end position="176"/>
    </location>
</feature>
<dbReference type="GO" id="GO:0006511">
    <property type="term" value="P:ubiquitin-dependent protein catabolic process"/>
    <property type="evidence" value="ECO:0007669"/>
    <property type="project" value="TreeGrafter"/>
</dbReference>
<reference evidence="8" key="1">
    <citation type="journal article" date="2017" name="Science">
        <title>Giant viruses with an expanded complement of translation system components.</title>
        <authorList>
            <person name="Schulz F."/>
            <person name="Yutin N."/>
            <person name="Ivanova N.N."/>
            <person name="Ortega D.R."/>
            <person name="Lee T.K."/>
            <person name="Vierheilig J."/>
            <person name="Daims H."/>
            <person name="Horn M."/>
            <person name="Wagner M."/>
            <person name="Jensen G.J."/>
            <person name="Kyrpides N.C."/>
            <person name="Koonin E.V."/>
            <person name="Woyke T."/>
        </authorList>
    </citation>
    <scope>NUCLEOTIDE SEQUENCE</scope>
    <source>
        <strain evidence="8">KNV1</strain>
    </source>
</reference>
<dbReference type="Gene3D" id="2.20.28.10">
    <property type="match status" value="1"/>
</dbReference>
<evidence type="ECO:0000313" key="8">
    <source>
        <dbReference type="EMBL" id="ARF11515.1"/>
    </source>
</evidence>
<dbReference type="GO" id="GO:0061630">
    <property type="term" value="F:ubiquitin protein ligase activity"/>
    <property type="evidence" value="ECO:0007669"/>
    <property type="project" value="TreeGrafter"/>
</dbReference>
<dbReference type="PROSITE" id="PS51270">
    <property type="entry name" value="ZF_CTCHY"/>
    <property type="match status" value="1"/>
</dbReference>
<keyword evidence="2 4" id="KW-0863">Zinc-finger</keyword>
<dbReference type="InterPro" id="IPR017921">
    <property type="entry name" value="Znf_CTCHY"/>
</dbReference>
<evidence type="ECO:0000259" key="7">
    <source>
        <dbReference type="PROSITE" id="PS51270"/>
    </source>
</evidence>
<organism evidence="8">
    <name type="scientific">Klosneuvirus KNV1</name>
    <dbReference type="NCBI Taxonomy" id="1977640"/>
    <lineage>
        <taxon>Viruses</taxon>
        <taxon>Varidnaviria</taxon>
        <taxon>Bamfordvirae</taxon>
        <taxon>Nucleocytoviricota</taxon>
        <taxon>Megaviricetes</taxon>
        <taxon>Imitervirales</taxon>
        <taxon>Mimiviridae</taxon>
        <taxon>Klosneuvirinae</taxon>
        <taxon>Klosneuvirus</taxon>
    </lineage>
</organism>
<dbReference type="InterPro" id="IPR037274">
    <property type="entry name" value="Znf_CHY_sf"/>
</dbReference>
<dbReference type="InterPro" id="IPR037275">
    <property type="entry name" value="Znf_CTCHY_sf"/>
</dbReference>
<protein>
    <submittedName>
        <fullName evidence="8">Zinc-finger and zinc-ribbon domain protein</fullName>
    </submittedName>
</protein>
<gene>
    <name evidence="8" type="ORF">Klosneuvirus_1_372</name>
</gene>